<dbReference type="HOGENOM" id="CLU_093806_0_0_0"/>
<feature type="transmembrane region" description="Helical" evidence="1">
    <location>
        <begin position="227"/>
        <end position="251"/>
    </location>
</feature>
<feature type="transmembrane region" description="Helical" evidence="1">
    <location>
        <begin position="38"/>
        <end position="58"/>
    </location>
</feature>
<evidence type="ECO:0000313" key="2">
    <source>
        <dbReference type="EMBL" id="EEX73344.1"/>
    </source>
</evidence>
<dbReference type="STRING" id="634994.GCWU000323_02672"/>
<keyword evidence="1" id="KW-0472">Membrane</keyword>
<evidence type="ECO:0000256" key="1">
    <source>
        <dbReference type="SAM" id="Phobius"/>
    </source>
</evidence>
<comment type="caution">
    <text evidence="2">The sequence shown here is derived from an EMBL/GenBank/DDBJ whole genome shotgun (WGS) entry which is preliminary data.</text>
</comment>
<organism evidence="2 3">
    <name type="scientific">Leptotrichia hofstadii F0254</name>
    <dbReference type="NCBI Taxonomy" id="634994"/>
    <lineage>
        <taxon>Bacteria</taxon>
        <taxon>Fusobacteriati</taxon>
        <taxon>Fusobacteriota</taxon>
        <taxon>Fusobacteriia</taxon>
        <taxon>Fusobacteriales</taxon>
        <taxon>Leptotrichiaceae</taxon>
        <taxon>Leptotrichia</taxon>
    </lineage>
</organism>
<sequence>MDMKELQGKLTEKNLNIFQQIRYAFFILKKLVLDRNDVWWILFFFFISCVKITIEVIIENTGILSFANILQIFKFCYYLALFLFYQKIIFKIEEKNYSRLDQSASKCFLLYLIYYIISYMSRYLPFSLFFDEFHLVFGAGALVVLIIFWIYLFYFIPLFSARPFNLRESWDYNLHLIKGNKLKMIIPGILCFLFYFSAIFVLLFPMFPIFEELGIGLLFLISKFGIIAREFISTFMIIFFIILHSIIYLNVEYLDRKIK</sequence>
<dbReference type="EMBL" id="ACVB02000029">
    <property type="protein sequence ID" value="EEX73344.1"/>
    <property type="molecule type" value="Genomic_DNA"/>
</dbReference>
<evidence type="ECO:0000313" key="3">
    <source>
        <dbReference type="Proteomes" id="UP000006233"/>
    </source>
</evidence>
<accession>C9N1F1</accession>
<dbReference type="Proteomes" id="UP000006233">
    <property type="component" value="Unassembled WGS sequence"/>
</dbReference>
<gene>
    <name evidence="2" type="ORF">GCWU000323_02672</name>
</gene>
<protein>
    <recommendedName>
        <fullName evidence="4">Glycerophosphoryl diester phosphodiesterase membrane domain-containing protein</fullName>
    </recommendedName>
</protein>
<proteinExistence type="predicted"/>
<keyword evidence="1" id="KW-0812">Transmembrane</keyword>
<dbReference type="AlphaFoldDB" id="C9N1F1"/>
<feature type="transmembrane region" description="Helical" evidence="1">
    <location>
        <begin position="136"/>
        <end position="161"/>
    </location>
</feature>
<keyword evidence="1" id="KW-1133">Transmembrane helix</keyword>
<feature type="transmembrane region" description="Helical" evidence="1">
    <location>
        <begin position="182"/>
        <end position="207"/>
    </location>
</feature>
<name>C9N1F1_9FUSO</name>
<feature type="transmembrane region" description="Helical" evidence="1">
    <location>
        <begin position="106"/>
        <end position="124"/>
    </location>
</feature>
<feature type="transmembrane region" description="Helical" evidence="1">
    <location>
        <begin position="64"/>
        <end position="85"/>
    </location>
</feature>
<reference evidence="2 3" key="1">
    <citation type="submission" date="2009-09" db="EMBL/GenBank/DDBJ databases">
        <authorList>
            <person name="Weinstock G."/>
            <person name="Sodergren E."/>
            <person name="Clifton S."/>
            <person name="Fulton L."/>
            <person name="Fulton B."/>
            <person name="Courtney L."/>
            <person name="Fronick C."/>
            <person name="Harrison M."/>
            <person name="Strong C."/>
            <person name="Farmer C."/>
            <person name="Delahaunty K."/>
            <person name="Markovic C."/>
            <person name="Hall O."/>
            <person name="Minx P."/>
            <person name="Tomlinson C."/>
            <person name="Mitreva M."/>
            <person name="Nelson J."/>
            <person name="Hou S."/>
            <person name="Wollam A."/>
            <person name="Pepin K.H."/>
            <person name="Johnson M."/>
            <person name="Bhonagiri V."/>
            <person name="Nash W.E."/>
            <person name="Warren W."/>
            <person name="Chinwalla A."/>
            <person name="Mardis E.R."/>
            <person name="Wilson R.K."/>
        </authorList>
    </citation>
    <scope>NUCLEOTIDE SEQUENCE [LARGE SCALE GENOMIC DNA]</scope>
    <source>
        <strain evidence="2 3">F0254</strain>
    </source>
</reference>
<evidence type="ECO:0008006" key="4">
    <source>
        <dbReference type="Google" id="ProtNLM"/>
    </source>
</evidence>